<comment type="caution">
    <text evidence="20">The sequence shown here is derived from an EMBL/GenBank/DDBJ whole genome shotgun (WGS) entry which is preliminary data.</text>
</comment>
<comment type="similarity">
    <text evidence="1">Belongs to the helicase family. UvrD subfamily.</text>
</comment>
<evidence type="ECO:0000256" key="13">
    <source>
        <dbReference type="ARBA" id="ARBA00034808"/>
    </source>
</evidence>
<dbReference type="Pfam" id="PF00580">
    <property type="entry name" value="UvrD-helicase"/>
    <property type="match status" value="1"/>
</dbReference>
<dbReference type="AlphaFoldDB" id="A0A3A8AWU7"/>
<dbReference type="PROSITE" id="PS51198">
    <property type="entry name" value="UVRD_HELICASE_ATP_BIND"/>
    <property type="match status" value="1"/>
</dbReference>
<evidence type="ECO:0000313" key="20">
    <source>
        <dbReference type="EMBL" id="RKF16888.1"/>
    </source>
</evidence>
<dbReference type="InterPro" id="IPR014017">
    <property type="entry name" value="DNA_helicase_UvrD-like_C"/>
</dbReference>
<evidence type="ECO:0000256" key="16">
    <source>
        <dbReference type="PROSITE-ProRule" id="PRU00560"/>
    </source>
</evidence>
<dbReference type="InterPro" id="IPR014016">
    <property type="entry name" value="UvrD-like_ATP-bd"/>
</dbReference>
<dbReference type="SUPFAM" id="SSF52540">
    <property type="entry name" value="P-loop containing nucleoside triphosphate hydrolases"/>
    <property type="match status" value="1"/>
</dbReference>
<dbReference type="InterPro" id="IPR000212">
    <property type="entry name" value="DNA_helicase_UvrD/REP"/>
</dbReference>
<dbReference type="InterPro" id="IPR013986">
    <property type="entry name" value="DExx_box_DNA_helicase_dom_sf"/>
</dbReference>
<dbReference type="InterPro" id="IPR011604">
    <property type="entry name" value="PDDEXK-like_dom_sf"/>
</dbReference>
<dbReference type="PROSITE" id="PS51217">
    <property type="entry name" value="UVRD_HELICASE_CTER"/>
    <property type="match status" value="1"/>
</dbReference>
<keyword evidence="9" id="KW-0238">DNA-binding</keyword>
<evidence type="ECO:0000256" key="2">
    <source>
        <dbReference type="ARBA" id="ARBA00022722"/>
    </source>
</evidence>
<evidence type="ECO:0000256" key="3">
    <source>
        <dbReference type="ARBA" id="ARBA00022741"/>
    </source>
</evidence>
<keyword evidence="21" id="KW-1185">Reference proteome</keyword>
<evidence type="ECO:0000256" key="9">
    <source>
        <dbReference type="ARBA" id="ARBA00023125"/>
    </source>
</evidence>
<dbReference type="Gene3D" id="1.10.10.160">
    <property type="match status" value="1"/>
</dbReference>
<dbReference type="RefSeq" id="WP_121164335.1">
    <property type="nucleotide sequence ID" value="NZ_RAPE01000001.1"/>
</dbReference>
<name>A0A3A8AWU7_9RHOB</name>
<proteinExistence type="inferred from homology"/>
<feature type="compositionally biased region" description="Basic and acidic residues" evidence="17">
    <location>
        <begin position="846"/>
        <end position="856"/>
    </location>
</feature>
<evidence type="ECO:0000259" key="19">
    <source>
        <dbReference type="PROSITE" id="PS51217"/>
    </source>
</evidence>
<evidence type="ECO:0000256" key="11">
    <source>
        <dbReference type="ARBA" id="ARBA00023235"/>
    </source>
</evidence>
<dbReference type="GO" id="GO:0000725">
    <property type="term" value="P:recombinational repair"/>
    <property type="evidence" value="ECO:0007669"/>
    <property type="project" value="TreeGrafter"/>
</dbReference>
<feature type="binding site" evidence="16">
    <location>
        <begin position="9"/>
        <end position="16"/>
    </location>
    <ligand>
        <name>ATP</name>
        <dbReference type="ChEBI" id="CHEBI:30616"/>
    </ligand>
</feature>
<dbReference type="InterPro" id="IPR038726">
    <property type="entry name" value="PDDEXK_AddAB-type"/>
</dbReference>
<dbReference type="GO" id="GO:0005524">
    <property type="term" value="F:ATP binding"/>
    <property type="evidence" value="ECO:0007669"/>
    <property type="project" value="UniProtKB-UniRule"/>
</dbReference>
<reference evidence="20 21" key="1">
    <citation type="submission" date="2018-09" db="EMBL/GenBank/DDBJ databases">
        <title>Roseovarius spongiae sp. nov., isolated from a marine sponge.</title>
        <authorList>
            <person name="Zhuang L."/>
            <person name="Luo L."/>
        </authorList>
    </citation>
    <scope>NUCLEOTIDE SEQUENCE [LARGE SCALE GENOMIC DNA]</scope>
    <source>
        <strain evidence="20 21">HN-E21</strain>
    </source>
</reference>
<keyword evidence="5 16" id="KW-0378">Hydrolase</keyword>
<evidence type="ECO:0000256" key="1">
    <source>
        <dbReference type="ARBA" id="ARBA00009922"/>
    </source>
</evidence>
<keyword evidence="3 16" id="KW-0547">Nucleotide-binding</keyword>
<dbReference type="InterPro" id="IPR027417">
    <property type="entry name" value="P-loop_NTPase"/>
</dbReference>
<dbReference type="EMBL" id="RAPE01000001">
    <property type="protein sequence ID" value="RKF16888.1"/>
    <property type="molecule type" value="Genomic_DNA"/>
</dbReference>
<dbReference type="Gene3D" id="3.90.320.10">
    <property type="match status" value="1"/>
</dbReference>
<evidence type="ECO:0000256" key="5">
    <source>
        <dbReference type="ARBA" id="ARBA00022801"/>
    </source>
</evidence>
<evidence type="ECO:0000256" key="12">
    <source>
        <dbReference type="ARBA" id="ARBA00034617"/>
    </source>
</evidence>
<evidence type="ECO:0000313" key="21">
    <source>
        <dbReference type="Proteomes" id="UP000281128"/>
    </source>
</evidence>
<evidence type="ECO:0000256" key="14">
    <source>
        <dbReference type="ARBA" id="ARBA00034923"/>
    </source>
</evidence>
<dbReference type="EC" id="5.6.2.4" evidence="13"/>
<dbReference type="OrthoDB" id="9810135at2"/>
<evidence type="ECO:0000256" key="7">
    <source>
        <dbReference type="ARBA" id="ARBA00022839"/>
    </source>
</evidence>
<dbReference type="Gene3D" id="3.40.50.300">
    <property type="entry name" value="P-loop containing nucleotide triphosphate hydrolases"/>
    <property type="match status" value="4"/>
</dbReference>
<dbReference type="Proteomes" id="UP000281128">
    <property type="component" value="Unassembled WGS sequence"/>
</dbReference>
<evidence type="ECO:0000256" key="15">
    <source>
        <dbReference type="ARBA" id="ARBA00048988"/>
    </source>
</evidence>
<feature type="domain" description="UvrD-like helicase ATP-binding" evidence="18">
    <location>
        <begin position="1"/>
        <end position="417"/>
    </location>
</feature>
<dbReference type="SUPFAM" id="SSF52980">
    <property type="entry name" value="Restriction endonuclease-like"/>
    <property type="match status" value="1"/>
</dbReference>
<keyword evidence="11" id="KW-0413">Isomerase</keyword>
<feature type="region of interest" description="Disordered" evidence="17">
    <location>
        <begin position="830"/>
        <end position="869"/>
    </location>
</feature>
<keyword evidence="4" id="KW-0227">DNA damage</keyword>
<sequence>MKDFSLVPAGAGAGKTYHIQKTLGEWVESGRIAPGRILAVTFTEAAAAEMRDRVRGELMARGRLGDALEIDQAYMGTIHALGQRLLTEHAFAAGRSPESRLLSEPERDLLIRLEMTRCTALEPLMADLDRFGYEWNHATQTSAEDGFRADVLKTVDLIRGLGARGLSPDIVTPALTALTEGYGPVEPDGAALTAALRRSVRDLLDSFPDNLAPLFFEKKTVRDEFAKNHSALRRADQPGVLEKDWALWQKLRALRQTKRGAPTPEGYDGLAQAVMDAADALSRHPGPLDDAQAHITALVTGAQQVLASYENAKRRAGLIDYADMIAETERLLCTRPEILGAVLGEIDCVVIDEFQDTNPVQFALLWRLARQAKHALIVGDTKQSIMGFQGADPRLTEALQAAHPDSATPLDRNWRSDPRIMAMVNALGPTLFDDYNSLSAQRPETGETTLEVLHLPKGRKDTTAECIAGRVADILEAGTQVCDKTSKEMRAVQPGDVAVLTYTHKKASAVAAALEAHGLPVRIQQDGWLTAPAMRAARAALALAADPDDTHAALTYLTLGPPRMPLEQALRNAVDGVLLTHAALEPLRALQDGVATRPVADTLADVLCMTALRDWAAGLSQPAQALADLARFEAEAQEFDTMEQDLRAATGFHGAGVQVFLGWIAHQTAKDWDSHPSPDGWSASGVEICTWHAAKGREWPITVVAGLDQTIAERPGTLRADFDGFDDLDSVLDHAGLGYLPKFAAPESQEPFTEARRQEDERDAARKLYVALTRARDRLILVMPRERSKPRENAERMVDLLRDRAGFDTAAEALTVAGQAFAARVAEGIPDEPESPEVDNTTSHPRFGEPRARLDTPRTPWRRSPSTLIASHPAPTAAIDTVELANGVADTQHASATERGTAWHLAFRVLAARPEMADRLKAATGLADTAITQIAAQARALTSWLADQGYETLHFEMPFQETTADGSEVNAIVDCLAEGPQGLLIIDHKSGPCPDPASRFATYQPQLAAYAAIVRRHWPDKPLRGVAIHWMSEGTLSFGHAPVEEPA</sequence>
<dbReference type="GO" id="GO:0004527">
    <property type="term" value="F:exonuclease activity"/>
    <property type="evidence" value="ECO:0007669"/>
    <property type="project" value="UniProtKB-KW"/>
</dbReference>
<comment type="catalytic activity">
    <reaction evidence="15">
        <text>ATP + H2O = ADP + phosphate + H(+)</text>
        <dbReference type="Rhea" id="RHEA:13065"/>
        <dbReference type="ChEBI" id="CHEBI:15377"/>
        <dbReference type="ChEBI" id="CHEBI:15378"/>
        <dbReference type="ChEBI" id="CHEBI:30616"/>
        <dbReference type="ChEBI" id="CHEBI:43474"/>
        <dbReference type="ChEBI" id="CHEBI:456216"/>
        <dbReference type="EC" id="5.6.2.4"/>
    </reaction>
</comment>
<dbReference type="InterPro" id="IPR011335">
    <property type="entry name" value="Restrct_endonuc-II-like"/>
</dbReference>
<keyword evidence="7" id="KW-0269">Exonuclease</keyword>
<evidence type="ECO:0000256" key="8">
    <source>
        <dbReference type="ARBA" id="ARBA00022840"/>
    </source>
</evidence>
<organism evidence="20 21">
    <name type="scientific">Roseovarius spongiae</name>
    <dbReference type="NCBI Taxonomy" id="2320272"/>
    <lineage>
        <taxon>Bacteria</taxon>
        <taxon>Pseudomonadati</taxon>
        <taxon>Pseudomonadota</taxon>
        <taxon>Alphaproteobacteria</taxon>
        <taxon>Rhodobacterales</taxon>
        <taxon>Roseobacteraceae</taxon>
        <taxon>Roseovarius</taxon>
    </lineage>
</organism>
<gene>
    <name evidence="20" type="ORF">D6850_04995</name>
</gene>
<evidence type="ECO:0000256" key="4">
    <source>
        <dbReference type="ARBA" id="ARBA00022763"/>
    </source>
</evidence>
<comment type="catalytic activity">
    <reaction evidence="12">
        <text>Couples ATP hydrolysis with the unwinding of duplex DNA by translocating in the 3'-5' direction.</text>
        <dbReference type="EC" id="5.6.2.4"/>
    </reaction>
</comment>
<protein>
    <recommendedName>
        <fullName evidence="13">DNA 3'-5' helicase</fullName>
        <ecNumber evidence="13">5.6.2.4</ecNumber>
    </recommendedName>
    <alternativeName>
        <fullName evidence="14">DNA 3'-5' helicase II</fullName>
    </alternativeName>
</protein>
<keyword evidence="8 16" id="KW-0067">ATP-binding</keyword>
<keyword evidence="6 16" id="KW-0347">Helicase</keyword>
<accession>A0A3A8AWU7</accession>
<dbReference type="PANTHER" id="PTHR11070:SF2">
    <property type="entry name" value="ATP-DEPENDENT DNA HELICASE SRS2"/>
    <property type="match status" value="1"/>
</dbReference>
<evidence type="ECO:0000256" key="17">
    <source>
        <dbReference type="SAM" id="MobiDB-lite"/>
    </source>
</evidence>
<dbReference type="Pfam" id="PF13361">
    <property type="entry name" value="UvrD_C"/>
    <property type="match status" value="1"/>
</dbReference>
<dbReference type="GO" id="GO:0003677">
    <property type="term" value="F:DNA binding"/>
    <property type="evidence" value="ECO:0007669"/>
    <property type="project" value="UniProtKB-KW"/>
</dbReference>
<evidence type="ECO:0000256" key="10">
    <source>
        <dbReference type="ARBA" id="ARBA00023204"/>
    </source>
</evidence>
<evidence type="ECO:0000256" key="6">
    <source>
        <dbReference type="ARBA" id="ARBA00022806"/>
    </source>
</evidence>
<feature type="domain" description="UvrD-like helicase C-terminal" evidence="19">
    <location>
        <begin position="418"/>
        <end position="696"/>
    </location>
</feature>
<dbReference type="PANTHER" id="PTHR11070">
    <property type="entry name" value="UVRD / RECB / PCRA DNA HELICASE FAMILY MEMBER"/>
    <property type="match status" value="1"/>
</dbReference>
<keyword evidence="10" id="KW-0234">DNA repair</keyword>
<evidence type="ECO:0000259" key="18">
    <source>
        <dbReference type="PROSITE" id="PS51198"/>
    </source>
</evidence>
<dbReference type="Pfam" id="PF12705">
    <property type="entry name" value="PDDEXK_1"/>
    <property type="match status" value="1"/>
</dbReference>
<keyword evidence="2" id="KW-0540">Nuclease</keyword>
<dbReference type="GO" id="GO:0043138">
    <property type="term" value="F:3'-5' DNA helicase activity"/>
    <property type="evidence" value="ECO:0007669"/>
    <property type="project" value="UniProtKB-EC"/>
</dbReference>